<protein>
    <recommendedName>
        <fullName evidence="4">BppU N-terminal domain-containing protein</fullName>
    </recommendedName>
</protein>
<gene>
    <name evidence="2" type="ORF">PM006_16445</name>
</gene>
<evidence type="ECO:0000313" key="3">
    <source>
        <dbReference type="Proteomes" id="UP001300871"/>
    </source>
</evidence>
<organism evidence="2 3">
    <name type="scientific">Clostridium symbiosum</name>
    <name type="common">Bacteroides symbiosus</name>
    <dbReference type="NCBI Taxonomy" id="1512"/>
    <lineage>
        <taxon>Bacteria</taxon>
        <taxon>Bacillati</taxon>
        <taxon>Bacillota</taxon>
        <taxon>Clostridia</taxon>
        <taxon>Lachnospirales</taxon>
        <taxon>Lachnospiraceae</taxon>
        <taxon>Otoolea</taxon>
    </lineage>
</organism>
<feature type="compositionally biased region" description="Basic and acidic residues" evidence="1">
    <location>
        <begin position="13"/>
        <end position="23"/>
    </location>
</feature>
<proteinExistence type="predicted"/>
<dbReference type="EMBL" id="JAQLGM010000047">
    <property type="protein sequence ID" value="MDB2001789.1"/>
    <property type="molecule type" value="Genomic_DNA"/>
</dbReference>
<evidence type="ECO:0000256" key="1">
    <source>
        <dbReference type="SAM" id="MobiDB-lite"/>
    </source>
</evidence>
<evidence type="ECO:0000313" key="2">
    <source>
        <dbReference type="EMBL" id="MDB2001789.1"/>
    </source>
</evidence>
<dbReference type="RefSeq" id="WP_272120570.1">
    <property type="nucleotide sequence ID" value="NZ_JAQLGH010000046.1"/>
</dbReference>
<reference evidence="2" key="1">
    <citation type="submission" date="2023-01" db="EMBL/GenBank/DDBJ databases">
        <title>Human gut microbiome strain richness.</title>
        <authorList>
            <person name="Chen-Liaw A."/>
        </authorList>
    </citation>
    <scope>NUCLEOTIDE SEQUENCE</scope>
    <source>
        <strain evidence="2">B1_m1001713B170214d0_201011</strain>
    </source>
</reference>
<dbReference type="AlphaFoldDB" id="A0AAW6B1H3"/>
<accession>A0AAW6B1H3</accession>
<sequence length="637" mass="67425">MQGTTQNYTLDMADERKKEPLRVKQGDTNSRWARVTLRAFGELWPIPDDCLVFISVKKTDGTVVQNDCTIEGPGVVLVPIAGQVTAIAGIQRAELYFLAEDGDIKSQTFPIQVLPMVMDQEVIESSNEFGALQSALLDAETASGVANDAAAEALIQADDAKAAAVQATEAAKSIDRAVQAASAAKTSETNAKASEAAAAQTKADVEALKEGFIGYDKIESGRRYANALTMTAEGEGQVVVTDAWNAPVVDMEIGGASEQVVTTGAQLLDIKLPSVTTKSGVTVSLAADGGIHLSGTATASGNHRLIDPAQNVSINCDSATLSLQASGAYDGVVLVADATEAKWKTLLSTTNNATSIGVVKTNKLGCYATYIAGTTYDVTLYPMLCAGTTALPWEPYTGGQAAPSPYYPQEIASTDVTEVTVTGENQSKAAAITLAKPLHGIGDVRDRITCKDGVWGVERCFDVQIFDGSSDEAWVAVLNNDGVNYRNGTSFIKSKSKANGAVLCTAFAKKDGVPNSLPGFKIAGDASIITYSEVYNTSDVSLWTVYLAEHPMTVIYELATPTWEPFPAETQTALNALTTHSGTTYLTVTSTDVAAPIRLEYVQDTRKVIDALQLDVAEQIVELQAQIDQLKVTNNLS</sequence>
<evidence type="ECO:0008006" key="4">
    <source>
        <dbReference type="Google" id="ProtNLM"/>
    </source>
</evidence>
<feature type="region of interest" description="Disordered" evidence="1">
    <location>
        <begin position="1"/>
        <end position="23"/>
    </location>
</feature>
<comment type="caution">
    <text evidence="2">The sequence shown here is derived from an EMBL/GenBank/DDBJ whole genome shotgun (WGS) entry which is preliminary data.</text>
</comment>
<dbReference type="Proteomes" id="UP001300871">
    <property type="component" value="Unassembled WGS sequence"/>
</dbReference>
<name>A0AAW6B1H3_CLOSY</name>